<sequence length="357" mass="40514">MSTKIYSPSTLMQTEIDQIGEANSRRELDWLINEIIRPQLPSIRENLHSCFSKIDESSDQEYKLPLSSHNSEILKGVITRQNFKITGLNITMKSKNLNGGKSFNLKLKTGQFLIVRQILDCHDAIYNSIAILNTLLENEKLDRSTFLRYIENIYNQLDVAKNSLTSPNVGYIFPQHRVNATLFEPTLPSSISLDFLVNSSDLSIDFKSVRKVTTKPWDVLIDPDNHKSFADHVRARISEDRMTSIPNILIAEYTKLLEWKKNESSEPEDKSQRIGSTIKNIFNSNSDPSYSTMLKTANKYLESAVTYVDNDGDPLVVTIQENCDVVTSDPVLLSISIKLESLEKTVAKILENFKSCI</sequence>
<dbReference type="Proteomes" id="UP000094801">
    <property type="component" value="Unassembled WGS sequence"/>
</dbReference>
<dbReference type="STRING" id="983967.A0A1E4T6Q8"/>
<dbReference type="AlphaFoldDB" id="A0A1E4T6Q8"/>
<evidence type="ECO:0000313" key="2">
    <source>
        <dbReference type="Proteomes" id="UP000094801"/>
    </source>
</evidence>
<name>A0A1E4T6Q8_9ASCO</name>
<reference evidence="2" key="1">
    <citation type="submission" date="2016-04" db="EMBL/GenBank/DDBJ databases">
        <title>Comparative genomics of biotechnologically important yeasts.</title>
        <authorList>
            <consortium name="DOE Joint Genome Institute"/>
            <person name="Riley R."/>
            <person name="Haridas S."/>
            <person name="Wolfe K.H."/>
            <person name="Lopes M.R."/>
            <person name="Hittinger C.T."/>
            <person name="Goker M."/>
            <person name="Salamov A."/>
            <person name="Wisecaver J."/>
            <person name="Long T.M."/>
            <person name="Aerts A.L."/>
            <person name="Barry K."/>
            <person name="Choi C."/>
            <person name="Clum A."/>
            <person name="Coughlan A.Y."/>
            <person name="Deshpande S."/>
            <person name="Douglass A.P."/>
            <person name="Hanson S.J."/>
            <person name="Klenk H.-P."/>
            <person name="Labutti K."/>
            <person name="Lapidus A."/>
            <person name="Lindquist E."/>
            <person name="Lipzen A."/>
            <person name="Meier-Kolthoff J.P."/>
            <person name="Ohm R.A."/>
            <person name="Otillar R.P."/>
            <person name="Pangilinan J."/>
            <person name="Peng Y."/>
            <person name="Rokas A."/>
            <person name="Rosa C.A."/>
            <person name="Scheuner C."/>
            <person name="Sibirny A.A."/>
            <person name="Slot J.C."/>
            <person name="Stielow J.B."/>
            <person name="Sun H."/>
            <person name="Kurtzman C.P."/>
            <person name="Blackwell M."/>
            <person name="Grigoriev I.V."/>
            <person name="Jeffries T.W."/>
        </authorList>
    </citation>
    <scope>NUCLEOTIDE SEQUENCE [LARGE SCALE GENOMIC DNA]</scope>
    <source>
        <strain evidence="2">NRRL YB-2248</strain>
    </source>
</reference>
<dbReference type="Pfam" id="PF10259">
    <property type="entry name" value="Rogdi_lz"/>
    <property type="match status" value="1"/>
</dbReference>
<gene>
    <name evidence="1" type="ORF">CANARDRAFT_26834</name>
</gene>
<protein>
    <recommendedName>
        <fullName evidence="3">RAVE subunit 2/Rogdi</fullName>
    </recommendedName>
</protein>
<dbReference type="OrthoDB" id="66510at2759"/>
<dbReference type="GO" id="GO:0043291">
    <property type="term" value="C:RAVE complex"/>
    <property type="evidence" value="ECO:0007669"/>
    <property type="project" value="TreeGrafter"/>
</dbReference>
<dbReference type="InterPro" id="IPR028241">
    <property type="entry name" value="RAVE2/Rogdi"/>
</dbReference>
<keyword evidence="2" id="KW-1185">Reference proteome</keyword>
<organism evidence="1 2">
    <name type="scientific">[Candida] arabinofermentans NRRL YB-2248</name>
    <dbReference type="NCBI Taxonomy" id="983967"/>
    <lineage>
        <taxon>Eukaryota</taxon>
        <taxon>Fungi</taxon>
        <taxon>Dikarya</taxon>
        <taxon>Ascomycota</taxon>
        <taxon>Saccharomycotina</taxon>
        <taxon>Pichiomycetes</taxon>
        <taxon>Pichiales</taxon>
        <taxon>Pichiaceae</taxon>
        <taxon>Ogataea</taxon>
        <taxon>Ogataea/Candida clade</taxon>
    </lineage>
</organism>
<evidence type="ECO:0000313" key="1">
    <source>
        <dbReference type="EMBL" id="ODV87436.1"/>
    </source>
</evidence>
<dbReference type="PANTHER" id="PTHR13618:SF1">
    <property type="entry name" value="PROTEIN ROGDI HOMOLOG"/>
    <property type="match status" value="1"/>
</dbReference>
<accession>A0A1E4T6Q8</accession>
<dbReference type="PANTHER" id="PTHR13618">
    <property type="entry name" value="LEUCINE ZIPPER CONTAINING TRANSCRIPTION FACTOR LZF1"/>
    <property type="match status" value="1"/>
</dbReference>
<evidence type="ECO:0008006" key="3">
    <source>
        <dbReference type="Google" id="ProtNLM"/>
    </source>
</evidence>
<proteinExistence type="predicted"/>
<dbReference type="EMBL" id="KV453848">
    <property type="protein sequence ID" value="ODV87436.1"/>
    <property type="molecule type" value="Genomic_DNA"/>
</dbReference>